<feature type="non-terminal residue" evidence="2">
    <location>
        <position position="161"/>
    </location>
</feature>
<evidence type="ECO:0000313" key="2">
    <source>
        <dbReference type="EMBL" id="CAA9418223.1"/>
    </source>
</evidence>
<reference evidence="2" key="1">
    <citation type="submission" date="2020-02" db="EMBL/GenBank/DDBJ databases">
        <authorList>
            <person name="Meier V. D."/>
        </authorList>
    </citation>
    <scope>NUCLEOTIDE SEQUENCE</scope>
    <source>
        <strain evidence="2">AVDCRST_MAG64</strain>
    </source>
</reference>
<organism evidence="2">
    <name type="scientific">uncultured Phycisphaerae bacterium</name>
    <dbReference type="NCBI Taxonomy" id="904963"/>
    <lineage>
        <taxon>Bacteria</taxon>
        <taxon>Pseudomonadati</taxon>
        <taxon>Planctomycetota</taxon>
        <taxon>Phycisphaerae</taxon>
        <taxon>environmental samples</taxon>
    </lineage>
</organism>
<protein>
    <submittedName>
        <fullName evidence="2">Uncharacterized protein</fullName>
    </submittedName>
</protein>
<dbReference type="EMBL" id="CADCUQ010000611">
    <property type="protein sequence ID" value="CAA9418223.1"/>
    <property type="molecule type" value="Genomic_DNA"/>
</dbReference>
<feature type="compositionally biased region" description="Basic residues" evidence="1">
    <location>
        <begin position="60"/>
        <end position="76"/>
    </location>
</feature>
<feature type="region of interest" description="Disordered" evidence="1">
    <location>
        <begin position="1"/>
        <end position="161"/>
    </location>
</feature>
<proteinExistence type="predicted"/>
<name>A0A6J4PLV7_9BACT</name>
<gene>
    <name evidence="2" type="ORF">AVDCRST_MAG64-2712</name>
</gene>
<dbReference type="AlphaFoldDB" id="A0A6J4PLV7"/>
<accession>A0A6J4PLV7</accession>
<feature type="compositionally biased region" description="Basic and acidic residues" evidence="1">
    <location>
        <begin position="77"/>
        <end position="108"/>
    </location>
</feature>
<evidence type="ECO:0000256" key="1">
    <source>
        <dbReference type="SAM" id="MobiDB-lite"/>
    </source>
</evidence>
<feature type="compositionally biased region" description="Basic and acidic residues" evidence="1">
    <location>
        <begin position="19"/>
        <end position="59"/>
    </location>
</feature>
<feature type="non-terminal residue" evidence="2">
    <location>
        <position position="1"/>
    </location>
</feature>
<feature type="compositionally biased region" description="Basic residues" evidence="1">
    <location>
        <begin position="109"/>
        <end position="132"/>
    </location>
</feature>
<sequence>HGLQSDRAHAVRRHLRPGRRPEGLDARDRRDDGRHPRQPREHFRLPLRRRGGDDHDALHVGRRRGRGLKRPHHRLADRRLRARRAEPQPRDRGLRRDHLRDLRRDGRLRLGRPRAQLRHRRGGEPGRRRRARVHDAAGAGPGGARLELGRARGRPAGARVL</sequence>